<dbReference type="HOGENOM" id="CLU_036419_1_1_1"/>
<organism evidence="1 2">
    <name type="scientific">Dactylellina haptotyla (strain CBS 200.50)</name>
    <name type="common">Nematode-trapping fungus</name>
    <name type="synonym">Monacrosporium haptotylum</name>
    <dbReference type="NCBI Taxonomy" id="1284197"/>
    <lineage>
        <taxon>Eukaryota</taxon>
        <taxon>Fungi</taxon>
        <taxon>Dikarya</taxon>
        <taxon>Ascomycota</taxon>
        <taxon>Pezizomycotina</taxon>
        <taxon>Orbiliomycetes</taxon>
        <taxon>Orbiliales</taxon>
        <taxon>Orbiliaceae</taxon>
        <taxon>Dactylellina</taxon>
    </lineage>
</organism>
<accession>S8AFG6</accession>
<sequence>MGATLLTLLSAGQPIFYEAIFGYLEACDVLRLLATCRQIHDIERCIFDVDRQLRPFVKEPLKFRQIMATYNLVVSGSVALKLFSRDSWKSADLDIYTSSTKSLLATWGFLKREKYIFEPYVWHSATVETSVANLSTLKERLTRISRSSDEDDDDDIGRIYASKEIRDVYRFVRPKDGSRVEIILTRGLEIEAITDGYYSTYIMNFFTYRKAYCLFPYHTISRREGFRTVNFESEKTAIGFAKYSDRGYKVEKYGDYHPCKLHCPLRPHRRIGDCFTWSITFPTEKIFKPAVESILEAYTFGLKAHSSFEYGDEPRQFTSKEFIYLSSVWFTHKLLAQPLLIDDRTDSWAVFLKETLDKIEKQRHSYFIADPLLQADTVIKGRDRLLDAEVPKYYQYWYDTIMPGEFIWRGQYPMLQ</sequence>
<dbReference type="OrthoDB" id="10025998at2759"/>
<comment type="caution">
    <text evidence="1">The sequence shown here is derived from an EMBL/GenBank/DDBJ whole genome shotgun (WGS) entry which is preliminary data.</text>
</comment>
<proteinExistence type="predicted"/>
<name>S8AFG6_DACHA</name>
<evidence type="ECO:0008006" key="3">
    <source>
        <dbReference type="Google" id="ProtNLM"/>
    </source>
</evidence>
<dbReference type="EMBL" id="AQGS01000153">
    <property type="protein sequence ID" value="EPS41790.1"/>
    <property type="molecule type" value="Genomic_DNA"/>
</dbReference>
<dbReference type="CDD" id="cd09917">
    <property type="entry name" value="F-box_SF"/>
    <property type="match status" value="1"/>
</dbReference>
<evidence type="ECO:0000313" key="2">
    <source>
        <dbReference type="Proteomes" id="UP000015100"/>
    </source>
</evidence>
<dbReference type="Proteomes" id="UP000015100">
    <property type="component" value="Unassembled WGS sequence"/>
</dbReference>
<protein>
    <recommendedName>
        <fullName evidence="3">F-box domain-containing protein</fullName>
    </recommendedName>
</protein>
<gene>
    <name evidence="1" type="ORF">H072_4254</name>
</gene>
<reference evidence="2" key="2">
    <citation type="submission" date="2013-04" db="EMBL/GenBank/DDBJ databases">
        <title>Genomic mechanisms accounting for the adaptation to parasitism in nematode-trapping fungi.</title>
        <authorList>
            <person name="Ahren D.G."/>
        </authorList>
    </citation>
    <scope>NUCLEOTIDE SEQUENCE [LARGE SCALE GENOMIC DNA]</scope>
    <source>
        <strain evidence="2">CBS 200.50</strain>
    </source>
</reference>
<evidence type="ECO:0000313" key="1">
    <source>
        <dbReference type="EMBL" id="EPS41790.1"/>
    </source>
</evidence>
<dbReference type="OMA" id="ITYSKAY"/>
<keyword evidence="2" id="KW-1185">Reference proteome</keyword>
<dbReference type="AlphaFoldDB" id="S8AFG6"/>
<dbReference type="eggNOG" id="ENOG502SUI9">
    <property type="taxonomic scope" value="Eukaryota"/>
</dbReference>
<reference evidence="1 2" key="1">
    <citation type="journal article" date="2013" name="PLoS Genet.">
        <title>Genomic mechanisms accounting for the adaptation to parasitism in nematode-trapping fungi.</title>
        <authorList>
            <person name="Meerupati T."/>
            <person name="Andersson K.M."/>
            <person name="Friman E."/>
            <person name="Kumar D."/>
            <person name="Tunlid A."/>
            <person name="Ahren D."/>
        </authorList>
    </citation>
    <scope>NUCLEOTIDE SEQUENCE [LARGE SCALE GENOMIC DNA]</scope>
    <source>
        <strain evidence="1 2">CBS 200.50</strain>
    </source>
</reference>